<dbReference type="GO" id="GO:0008168">
    <property type="term" value="F:methyltransferase activity"/>
    <property type="evidence" value="ECO:0007669"/>
    <property type="project" value="UniProtKB-KW"/>
</dbReference>
<dbReference type="Gene3D" id="3.40.50.150">
    <property type="entry name" value="Vaccinia Virus protein VP39"/>
    <property type="match status" value="1"/>
</dbReference>
<reference evidence="2" key="1">
    <citation type="submission" date="2018-02" db="EMBL/GenBank/DDBJ databases">
        <authorList>
            <person name="Vasarhelyi B.M."/>
            <person name="Deshmukh S."/>
            <person name="Balint B."/>
            <person name="Kukolya J."/>
        </authorList>
    </citation>
    <scope>NUCLEOTIDE SEQUENCE</scope>
    <source>
        <strain evidence="2">KB22</strain>
    </source>
</reference>
<proteinExistence type="predicted"/>
<protein>
    <submittedName>
        <fullName evidence="2">SAM-dependent methyltransferase</fullName>
    </submittedName>
</protein>
<comment type="caution">
    <text evidence="2">The sequence shown here is derived from an EMBL/GenBank/DDBJ whole genome shotgun (WGS) entry which is preliminary data.</text>
</comment>
<evidence type="ECO:0000313" key="2">
    <source>
        <dbReference type="EMBL" id="MBE8713989.1"/>
    </source>
</evidence>
<dbReference type="NCBIfam" id="TIGR01444">
    <property type="entry name" value="fkbM_fam"/>
    <property type="match status" value="1"/>
</dbReference>
<dbReference type="EMBL" id="PRDK01000005">
    <property type="protein sequence ID" value="MBE8713989.1"/>
    <property type="molecule type" value="Genomic_DNA"/>
</dbReference>
<dbReference type="GO" id="GO:0005886">
    <property type="term" value="C:plasma membrane"/>
    <property type="evidence" value="ECO:0007669"/>
    <property type="project" value="TreeGrafter"/>
</dbReference>
<keyword evidence="2" id="KW-0489">Methyltransferase</keyword>
<dbReference type="Pfam" id="PF05050">
    <property type="entry name" value="Methyltransf_21"/>
    <property type="match status" value="1"/>
</dbReference>
<dbReference type="InterPro" id="IPR006342">
    <property type="entry name" value="FkbM_mtfrase"/>
</dbReference>
<dbReference type="InterPro" id="IPR053202">
    <property type="entry name" value="EGF_Rcpt_Signaling_Reg"/>
</dbReference>
<dbReference type="SUPFAM" id="SSF53335">
    <property type="entry name" value="S-adenosyl-L-methionine-dependent methyltransferases"/>
    <property type="match status" value="1"/>
</dbReference>
<accession>A0A928V0N5</accession>
<evidence type="ECO:0000259" key="1">
    <source>
        <dbReference type="Pfam" id="PF05050"/>
    </source>
</evidence>
<dbReference type="GO" id="GO:0016197">
    <property type="term" value="P:endosomal transport"/>
    <property type="evidence" value="ECO:0007669"/>
    <property type="project" value="TreeGrafter"/>
</dbReference>
<evidence type="ECO:0000313" key="3">
    <source>
        <dbReference type="Proteomes" id="UP000616201"/>
    </source>
</evidence>
<dbReference type="AlphaFoldDB" id="A0A928V0N5"/>
<dbReference type="GO" id="GO:0032259">
    <property type="term" value="P:methylation"/>
    <property type="evidence" value="ECO:0007669"/>
    <property type="project" value="UniProtKB-KW"/>
</dbReference>
<keyword evidence="2" id="KW-0808">Transferase</keyword>
<dbReference type="GO" id="GO:0006888">
    <property type="term" value="P:endoplasmic reticulum to Golgi vesicle-mediated transport"/>
    <property type="evidence" value="ECO:0007669"/>
    <property type="project" value="TreeGrafter"/>
</dbReference>
<sequence>MKKLKNFILKYFPVDKFRYKSSYSQEGEDAVLLGFYEGIKNYKGYYVDIGAHHPYRFSNTIAFYKRGWRGINIEPNPSALKWFKWFRSKDINLNIGVGPELGNLTYYRFNEPALNGFSEEISNDRHEKTRYYIIDKLEIPVQPLSHVLDTYLPADQEIDFFSIDVEGFDLLVLQSNNWEKYRPKFVLVEDVFSEPEFQNSPIANYLKELDYRIVAKTKRTVFFALQK</sequence>
<dbReference type="PANTHER" id="PTHR34009">
    <property type="entry name" value="PROTEIN STAR"/>
    <property type="match status" value="1"/>
</dbReference>
<dbReference type="Proteomes" id="UP000616201">
    <property type="component" value="Unassembled WGS sequence"/>
</dbReference>
<keyword evidence="3" id="KW-1185">Reference proteome</keyword>
<dbReference type="InterPro" id="IPR029063">
    <property type="entry name" value="SAM-dependent_MTases_sf"/>
</dbReference>
<gene>
    <name evidence="2" type="ORF">C4F49_09880</name>
</gene>
<name>A0A928V0N5_9SPHI</name>
<organism evidence="2 3">
    <name type="scientific">Sphingobacterium hungaricum</name>
    <dbReference type="NCBI Taxonomy" id="2082723"/>
    <lineage>
        <taxon>Bacteria</taxon>
        <taxon>Pseudomonadati</taxon>
        <taxon>Bacteroidota</taxon>
        <taxon>Sphingobacteriia</taxon>
        <taxon>Sphingobacteriales</taxon>
        <taxon>Sphingobacteriaceae</taxon>
        <taxon>Sphingobacterium</taxon>
    </lineage>
</organism>
<dbReference type="PANTHER" id="PTHR34009:SF2">
    <property type="entry name" value="PROTEIN STAR"/>
    <property type="match status" value="1"/>
</dbReference>
<feature type="domain" description="Methyltransferase FkbM" evidence="1">
    <location>
        <begin position="48"/>
        <end position="213"/>
    </location>
</feature>
<dbReference type="GO" id="GO:0005737">
    <property type="term" value="C:cytoplasm"/>
    <property type="evidence" value="ECO:0007669"/>
    <property type="project" value="GOC"/>
</dbReference>
<dbReference type="RefSeq" id="WP_196934134.1">
    <property type="nucleotide sequence ID" value="NZ_MU158697.1"/>
</dbReference>